<evidence type="ECO:0000313" key="2">
    <source>
        <dbReference type="EMBL" id="MBC5992277.1"/>
    </source>
</evidence>
<dbReference type="EMBL" id="JACRVF010000001">
    <property type="protein sequence ID" value="MBC5992277.1"/>
    <property type="molecule type" value="Genomic_DNA"/>
</dbReference>
<feature type="chain" id="PRO_5036850331" description="DUF4177 domain-containing protein" evidence="1">
    <location>
        <begin position="21"/>
        <end position="123"/>
    </location>
</feature>
<gene>
    <name evidence="2" type="ORF">H8S84_05445</name>
</gene>
<evidence type="ECO:0000313" key="3">
    <source>
        <dbReference type="Proteomes" id="UP000603640"/>
    </source>
</evidence>
<organism evidence="2 3">
    <name type="scientific">Pontibacter cellulosilyticus</name>
    <dbReference type="NCBI Taxonomy" id="1720253"/>
    <lineage>
        <taxon>Bacteria</taxon>
        <taxon>Pseudomonadati</taxon>
        <taxon>Bacteroidota</taxon>
        <taxon>Cytophagia</taxon>
        <taxon>Cytophagales</taxon>
        <taxon>Hymenobacteraceae</taxon>
        <taxon>Pontibacter</taxon>
    </lineage>
</organism>
<dbReference type="Proteomes" id="UP000603640">
    <property type="component" value="Unassembled WGS sequence"/>
</dbReference>
<evidence type="ECO:0000256" key="1">
    <source>
        <dbReference type="SAM" id="SignalP"/>
    </source>
</evidence>
<proteinExistence type="predicted"/>
<reference evidence="2" key="1">
    <citation type="submission" date="2020-08" db="EMBL/GenBank/DDBJ databases">
        <title>Pontibacter sp. SD6 16S ribosomal RNA gene Genome sequencing and assembly.</title>
        <authorList>
            <person name="Kang M."/>
        </authorList>
    </citation>
    <scope>NUCLEOTIDE SEQUENCE</scope>
    <source>
        <strain evidence="2">SD6</strain>
    </source>
</reference>
<keyword evidence="3" id="KW-1185">Reference proteome</keyword>
<name>A0A923N5T1_9BACT</name>
<dbReference type="RefSeq" id="WP_187066228.1">
    <property type="nucleotide sequence ID" value="NZ_JACRVF010000001.1"/>
</dbReference>
<comment type="caution">
    <text evidence="2">The sequence shown here is derived from an EMBL/GenBank/DDBJ whole genome shotgun (WGS) entry which is preliminary data.</text>
</comment>
<sequence>MKKATLLFFIAFGLGFSAQAQEQQQNSPQTQIEQSDQAFEYMAVTVDFKHRIKGWSAYLNDNKDPDKQSPVNDAAGNLRSFSSPYDVMNYLGSQGWEFAAYTPDLNGKLTWEKFLMKRKVKKA</sequence>
<accession>A0A923N5T1</accession>
<protein>
    <recommendedName>
        <fullName evidence="4">DUF4177 domain-containing protein</fullName>
    </recommendedName>
</protein>
<dbReference type="AlphaFoldDB" id="A0A923N5T1"/>
<feature type="signal peptide" evidence="1">
    <location>
        <begin position="1"/>
        <end position="20"/>
    </location>
</feature>
<keyword evidence="1" id="KW-0732">Signal</keyword>
<evidence type="ECO:0008006" key="4">
    <source>
        <dbReference type="Google" id="ProtNLM"/>
    </source>
</evidence>